<evidence type="ECO:0000313" key="1">
    <source>
        <dbReference type="EMBL" id="SPY96147.1"/>
    </source>
</evidence>
<evidence type="ECO:0000313" key="2">
    <source>
        <dbReference type="EMBL" id="SUC39834.1"/>
    </source>
</evidence>
<sequence length="40" mass="4484">MNILDVAIFKLSYKQLNNLCALNKSIILAISLSNFANPFK</sequence>
<dbReference type="Proteomes" id="UP000254191">
    <property type="component" value="Unassembled WGS sequence"/>
</dbReference>
<accession>A0A2X2BJP4</accession>
<protein>
    <submittedName>
        <fullName evidence="1">Uncharacterized protein</fullName>
    </submittedName>
</protein>
<evidence type="ECO:0000313" key="4">
    <source>
        <dbReference type="Proteomes" id="UP000254191"/>
    </source>
</evidence>
<gene>
    <name evidence="1" type="ORF">NCTC10975_01855</name>
    <name evidence="2" type="ORF">NCTC11938_04108</name>
</gene>
<reference evidence="3 4" key="1">
    <citation type="submission" date="2018-06" db="EMBL/GenBank/DDBJ databases">
        <authorList>
            <consortium name="Pathogen Informatics"/>
            <person name="Doyle S."/>
        </authorList>
    </citation>
    <scope>NUCLEOTIDE SEQUENCE [LARGE SCALE GENOMIC DNA]</scope>
    <source>
        <strain evidence="1 3">NCTC10975</strain>
        <strain evidence="2 4">NCTC11938</strain>
    </source>
</reference>
<evidence type="ECO:0000313" key="3">
    <source>
        <dbReference type="Proteomes" id="UP000251485"/>
    </source>
</evidence>
<dbReference type="EMBL" id="UGTS01000006">
    <property type="protein sequence ID" value="SUC39834.1"/>
    <property type="molecule type" value="Genomic_DNA"/>
</dbReference>
<organism evidence="1 3">
    <name type="scientific">Proteus mirabilis</name>
    <dbReference type="NCBI Taxonomy" id="584"/>
    <lineage>
        <taxon>Bacteria</taxon>
        <taxon>Pseudomonadati</taxon>
        <taxon>Pseudomonadota</taxon>
        <taxon>Gammaproteobacteria</taxon>
        <taxon>Enterobacterales</taxon>
        <taxon>Morganellaceae</taxon>
        <taxon>Proteus</taxon>
    </lineage>
</organism>
<dbReference type="AlphaFoldDB" id="A0A2X2BJP4"/>
<proteinExistence type="predicted"/>
<dbReference type="EMBL" id="UAUE01000012">
    <property type="protein sequence ID" value="SPY96147.1"/>
    <property type="molecule type" value="Genomic_DNA"/>
</dbReference>
<name>A0A2X2BJP4_PROMI</name>
<dbReference type="Proteomes" id="UP000251485">
    <property type="component" value="Unassembled WGS sequence"/>
</dbReference>